<dbReference type="GO" id="GO:0004725">
    <property type="term" value="F:protein tyrosine phosphatase activity"/>
    <property type="evidence" value="ECO:0007669"/>
    <property type="project" value="UniProtKB-EC"/>
</dbReference>
<dbReference type="InterPro" id="IPR023485">
    <property type="entry name" value="Ptyr_pPase"/>
</dbReference>
<evidence type="ECO:0000313" key="9">
    <source>
        <dbReference type="Proteomes" id="UP000292886"/>
    </source>
</evidence>
<feature type="domain" description="Phosphotyrosine protein phosphatase I" evidence="7">
    <location>
        <begin position="2"/>
        <end position="150"/>
    </location>
</feature>
<dbReference type="PANTHER" id="PTHR11717">
    <property type="entry name" value="LOW MOLECULAR WEIGHT PROTEIN TYROSINE PHOSPHATASE"/>
    <property type="match status" value="1"/>
</dbReference>
<evidence type="ECO:0000256" key="3">
    <source>
        <dbReference type="ARBA" id="ARBA00022801"/>
    </source>
</evidence>
<dbReference type="PANTHER" id="PTHR11717:SF7">
    <property type="entry name" value="LOW MOLECULAR WEIGHT PHOSPHOTYROSINE PROTEIN PHOSPHATASE"/>
    <property type="match status" value="1"/>
</dbReference>
<reference evidence="9" key="1">
    <citation type="submission" date="2019-03" db="EMBL/GenBank/DDBJ databases">
        <title>Weissella sp. 26KH-42 Genome sequencing.</title>
        <authorList>
            <person name="Heo J."/>
            <person name="Kim S.-J."/>
            <person name="Kim J.-S."/>
            <person name="Hong S.-B."/>
            <person name="Kwon S.-W."/>
        </authorList>
    </citation>
    <scope>NUCLEOTIDE SEQUENCE [LARGE SCALE GENOMIC DNA]</scope>
    <source>
        <strain evidence="9">26KH-42</strain>
    </source>
</reference>
<organism evidence="8 9">
    <name type="scientific">Periweissella cryptocerci</name>
    <dbReference type="NCBI Taxonomy" id="2506420"/>
    <lineage>
        <taxon>Bacteria</taxon>
        <taxon>Bacillati</taxon>
        <taxon>Bacillota</taxon>
        <taxon>Bacilli</taxon>
        <taxon>Lactobacillales</taxon>
        <taxon>Lactobacillaceae</taxon>
        <taxon>Periweissella</taxon>
    </lineage>
</organism>
<proteinExistence type="inferred from homology"/>
<evidence type="ECO:0000256" key="2">
    <source>
        <dbReference type="ARBA" id="ARBA00013064"/>
    </source>
</evidence>
<dbReference type="KEGG" id="wei:EQG49_06120"/>
<dbReference type="Pfam" id="PF01451">
    <property type="entry name" value="LMWPc"/>
    <property type="match status" value="1"/>
</dbReference>
<accession>A0A4P6YTI7</accession>
<comment type="similarity">
    <text evidence="1">Belongs to the low molecular weight phosphotyrosine protein phosphatase family.</text>
</comment>
<feature type="active site" evidence="6">
    <location>
        <position position="14"/>
    </location>
</feature>
<keyword evidence="3" id="KW-0378">Hydrolase</keyword>
<protein>
    <recommendedName>
        <fullName evidence="2">protein-tyrosine-phosphatase</fullName>
        <ecNumber evidence="2">3.1.3.48</ecNumber>
    </recommendedName>
</protein>
<evidence type="ECO:0000256" key="4">
    <source>
        <dbReference type="ARBA" id="ARBA00022912"/>
    </source>
</evidence>
<sequence>MQNILFVCLGNIARSTMAEAMFRQMVKDANLQDKITVDSAGTSNWEVGNPPHPGTQGELFKHNIPFDGIKARQIKPKDFDWADYIITMDTQNIDDLMRKAPNKAAQQKIHMAYDILPGYEGKEIPDPWYSHRFDITFEQLSETLPAWLTKIEKELD</sequence>
<dbReference type="EC" id="3.1.3.48" evidence="2"/>
<feature type="active site" description="Nucleophile" evidence="6">
    <location>
        <position position="8"/>
    </location>
</feature>
<dbReference type="InterPro" id="IPR017867">
    <property type="entry name" value="Tyr_phospatase_low_mol_wt"/>
</dbReference>
<name>A0A4P6YTI7_9LACO</name>
<dbReference type="PRINTS" id="PR00719">
    <property type="entry name" value="LMWPTPASE"/>
</dbReference>
<dbReference type="AlphaFoldDB" id="A0A4P6YTI7"/>
<feature type="active site" description="Proton donor" evidence="6">
    <location>
        <position position="126"/>
    </location>
</feature>
<dbReference type="SUPFAM" id="SSF52788">
    <property type="entry name" value="Phosphotyrosine protein phosphatases I"/>
    <property type="match status" value="1"/>
</dbReference>
<dbReference type="SMART" id="SM00226">
    <property type="entry name" value="LMWPc"/>
    <property type="match status" value="1"/>
</dbReference>
<dbReference type="Proteomes" id="UP000292886">
    <property type="component" value="Chromosome"/>
</dbReference>
<comment type="catalytic activity">
    <reaction evidence="5">
        <text>O-phospho-L-tyrosyl-[protein] + H2O = L-tyrosyl-[protein] + phosphate</text>
        <dbReference type="Rhea" id="RHEA:10684"/>
        <dbReference type="Rhea" id="RHEA-COMP:10136"/>
        <dbReference type="Rhea" id="RHEA-COMP:20101"/>
        <dbReference type="ChEBI" id="CHEBI:15377"/>
        <dbReference type="ChEBI" id="CHEBI:43474"/>
        <dbReference type="ChEBI" id="CHEBI:46858"/>
        <dbReference type="ChEBI" id="CHEBI:61978"/>
        <dbReference type="EC" id="3.1.3.48"/>
    </reaction>
</comment>
<dbReference type="EMBL" id="CP037940">
    <property type="protein sequence ID" value="QBO36064.1"/>
    <property type="molecule type" value="Genomic_DNA"/>
</dbReference>
<dbReference type="InterPro" id="IPR050438">
    <property type="entry name" value="LMW_PTPase"/>
</dbReference>
<dbReference type="OrthoDB" id="9784339at2"/>
<keyword evidence="9" id="KW-1185">Reference proteome</keyword>
<evidence type="ECO:0000256" key="6">
    <source>
        <dbReference type="PIRSR" id="PIRSR617867-1"/>
    </source>
</evidence>
<evidence type="ECO:0000259" key="7">
    <source>
        <dbReference type="SMART" id="SM00226"/>
    </source>
</evidence>
<dbReference type="RefSeq" id="WP_133363142.1">
    <property type="nucleotide sequence ID" value="NZ_CP037940.1"/>
</dbReference>
<keyword evidence="4" id="KW-0904">Protein phosphatase</keyword>
<evidence type="ECO:0000313" key="8">
    <source>
        <dbReference type="EMBL" id="QBO36064.1"/>
    </source>
</evidence>
<gene>
    <name evidence="8" type="ORF">EQG49_06120</name>
</gene>
<evidence type="ECO:0000256" key="5">
    <source>
        <dbReference type="ARBA" id="ARBA00051722"/>
    </source>
</evidence>
<evidence type="ECO:0000256" key="1">
    <source>
        <dbReference type="ARBA" id="ARBA00011063"/>
    </source>
</evidence>
<dbReference type="CDD" id="cd16343">
    <property type="entry name" value="LMWPTP"/>
    <property type="match status" value="1"/>
</dbReference>
<dbReference type="Gene3D" id="3.40.50.2300">
    <property type="match status" value="1"/>
</dbReference>
<dbReference type="InterPro" id="IPR036196">
    <property type="entry name" value="Ptyr_pPase_sf"/>
</dbReference>